<dbReference type="Pfam" id="PF12705">
    <property type="entry name" value="PDDEXK_1"/>
    <property type="match status" value="1"/>
</dbReference>
<organism evidence="2 3">
    <name type="scientific">Malonomonas rubra DSM 5091</name>
    <dbReference type="NCBI Taxonomy" id="1122189"/>
    <lineage>
        <taxon>Bacteria</taxon>
        <taxon>Pseudomonadati</taxon>
        <taxon>Thermodesulfobacteriota</taxon>
        <taxon>Desulfuromonadia</taxon>
        <taxon>Desulfuromonadales</taxon>
        <taxon>Geopsychrobacteraceae</taxon>
        <taxon>Malonomonas</taxon>
    </lineage>
</organism>
<dbReference type="NCBIfam" id="TIGR03623">
    <property type="entry name" value="probable DNA repair protein"/>
    <property type="match status" value="1"/>
</dbReference>
<reference evidence="2 3" key="1">
    <citation type="submission" date="2016-11" db="EMBL/GenBank/DDBJ databases">
        <authorList>
            <person name="Jaros S."/>
            <person name="Januszkiewicz K."/>
            <person name="Wedrychowicz H."/>
        </authorList>
    </citation>
    <scope>NUCLEOTIDE SEQUENCE [LARGE SCALE GENOMIC DNA]</scope>
    <source>
        <strain evidence="2 3">DSM 5091</strain>
    </source>
</reference>
<dbReference type="STRING" id="1122189.SAMN02745165_00685"/>
<dbReference type="InterPro" id="IPR011604">
    <property type="entry name" value="PDDEXK-like_dom_sf"/>
</dbReference>
<dbReference type="Gene3D" id="3.90.320.10">
    <property type="match status" value="1"/>
</dbReference>
<evidence type="ECO:0000313" key="2">
    <source>
        <dbReference type="EMBL" id="SHI72728.1"/>
    </source>
</evidence>
<sequence>MSDFYHSIIGAAEKGALVLTANKRLARHLMAAFDQQMQGNGLQVWPTPQIISFEGWLHRCLAELGQGWRLLEGFRARRLWERLIEADSVGSERELLQVSATAREALKAHQLSVAYDAEPVFSQLTEDQQVFSRWQQKYQDECRRHNWLDRAELPAVVFQAMVNGQLPLPQSLLLVGFDQQAPELDALTCLVKEQGGKVVQPQQAMKEGAVIGRYAAIDPQHEVLAAARWARKLLEQGATSIGVVVPDLQKRRKEVERVFRSQIDPAAVLGLQEQESRFSLSLGSPLAEQGPVHAALQILAVGYRLTIEQVSFLLRTPYLGGSRSEADKRALFDTRLRSFRQQQIGLKNLADLAAKDERAEKAAAIFSKLQQDVENSERLLPGEWAGYFAQQLQSVGWPGERSLSSSEYQMVSVWQEKLLPEFAALDPVSQPLDRMQALALLRRLAGEIEFQLEAPTGPVQVVGLLESAGLEFDHLWLMSLSEEIFPAAARPNPFLPVGVQVEKGMPHASAERELQFARNVLQRLQGASRDMVISYPLRGGDCDLRPSPLILDFPLRQPELAERQDLLSRQQQEKLQLQQIFDRQGPPLAGGTGSGGTAILRDQALCPFRAFAHFRLQASGFDSPQPGIDPITRGNLVHKALELFWREIGSQQALLEMNEQRCDQSLQQQIDAALAEYFARQAAPPAALLDIEKSRLLGLLKEWIAAVEFKRLPFTVTEMEQEHFEQIGPLQIKTIVDRVDQLVDGRKVIIDYKTGWVKSDSLLAERLLEPQLPIYATADRQSRADAVAFAQVRRGDCKLVGVAGEGDMLPKVSGVADSKQAQQLEIEDWSQLLVHWRTQLEQLATDYVAGEATVSPVDVETACAFCDLRGLCRIGEADLIDSSEEGAS</sequence>
<evidence type="ECO:0000313" key="3">
    <source>
        <dbReference type="Proteomes" id="UP000184171"/>
    </source>
</evidence>
<protein>
    <submittedName>
        <fullName evidence="2">Probable DNA repair protein</fullName>
    </submittedName>
</protein>
<evidence type="ECO:0000259" key="1">
    <source>
        <dbReference type="Pfam" id="PF12705"/>
    </source>
</evidence>
<keyword evidence="3" id="KW-1185">Reference proteome</keyword>
<dbReference type="EMBL" id="FQZT01000002">
    <property type="protein sequence ID" value="SHI72728.1"/>
    <property type="molecule type" value="Genomic_DNA"/>
</dbReference>
<dbReference type="InterPro" id="IPR038726">
    <property type="entry name" value="PDDEXK_AddAB-type"/>
</dbReference>
<feature type="domain" description="PD-(D/E)XK endonuclease-like" evidence="1">
    <location>
        <begin position="604"/>
        <end position="873"/>
    </location>
</feature>
<dbReference type="SUPFAM" id="SSF52540">
    <property type="entry name" value="P-loop containing nucleoside triphosphate hydrolases"/>
    <property type="match status" value="1"/>
</dbReference>
<accession>A0A1M6DI94</accession>
<gene>
    <name evidence="2" type="ORF">SAMN02745165_00685</name>
</gene>
<dbReference type="Gene3D" id="3.40.50.300">
    <property type="entry name" value="P-loop containing nucleotide triphosphate hydrolases"/>
    <property type="match status" value="1"/>
</dbReference>
<dbReference type="InterPro" id="IPR019925">
    <property type="entry name" value="DNA_repair_protein_predicted"/>
</dbReference>
<dbReference type="InterPro" id="IPR027417">
    <property type="entry name" value="P-loop_NTPase"/>
</dbReference>
<dbReference type="Proteomes" id="UP000184171">
    <property type="component" value="Unassembled WGS sequence"/>
</dbReference>
<dbReference type="OrthoDB" id="9761147at2"/>
<proteinExistence type="predicted"/>
<dbReference type="AlphaFoldDB" id="A0A1M6DI94"/>
<dbReference type="RefSeq" id="WP_072905595.1">
    <property type="nucleotide sequence ID" value="NZ_FQZT01000002.1"/>
</dbReference>
<name>A0A1M6DI94_MALRU</name>